<dbReference type="Proteomes" id="UP000276133">
    <property type="component" value="Unassembled WGS sequence"/>
</dbReference>
<proteinExistence type="predicted"/>
<sequence>MLDEAWLLLDTTVTPTITSSFQFDITSSSPFYISRVPLFARSPGPSLNDIEKTSNLLLSVCMLKIEIYQIESVSYCFCM</sequence>
<organism evidence="1 2">
    <name type="scientific">Brachionus plicatilis</name>
    <name type="common">Marine rotifer</name>
    <name type="synonym">Brachionus muelleri</name>
    <dbReference type="NCBI Taxonomy" id="10195"/>
    <lineage>
        <taxon>Eukaryota</taxon>
        <taxon>Metazoa</taxon>
        <taxon>Spiralia</taxon>
        <taxon>Gnathifera</taxon>
        <taxon>Rotifera</taxon>
        <taxon>Eurotatoria</taxon>
        <taxon>Monogononta</taxon>
        <taxon>Pseudotrocha</taxon>
        <taxon>Ploima</taxon>
        <taxon>Brachionidae</taxon>
        <taxon>Brachionus</taxon>
    </lineage>
</organism>
<dbReference type="AlphaFoldDB" id="A0A3M7Q7F2"/>
<name>A0A3M7Q7F2_BRAPC</name>
<keyword evidence="2" id="KW-1185">Reference proteome</keyword>
<gene>
    <name evidence="1" type="ORF">BpHYR1_032207</name>
</gene>
<comment type="caution">
    <text evidence="1">The sequence shown here is derived from an EMBL/GenBank/DDBJ whole genome shotgun (WGS) entry which is preliminary data.</text>
</comment>
<evidence type="ECO:0000313" key="1">
    <source>
        <dbReference type="EMBL" id="RNA06888.1"/>
    </source>
</evidence>
<evidence type="ECO:0000313" key="2">
    <source>
        <dbReference type="Proteomes" id="UP000276133"/>
    </source>
</evidence>
<accession>A0A3M7Q7F2</accession>
<dbReference type="EMBL" id="REGN01007240">
    <property type="protein sequence ID" value="RNA06888.1"/>
    <property type="molecule type" value="Genomic_DNA"/>
</dbReference>
<protein>
    <submittedName>
        <fullName evidence="1">Uncharacterized protein</fullName>
    </submittedName>
</protein>
<reference evidence="1 2" key="1">
    <citation type="journal article" date="2018" name="Sci. Rep.">
        <title>Genomic signatures of local adaptation to the degree of environmental predictability in rotifers.</title>
        <authorList>
            <person name="Franch-Gras L."/>
            <person name="Hahn C."/>
            <person name="Garcia-Roger E.M."/>
            <person name="Carmona M.J."/>
            <person name="Serra M."/>
            <person name="Gomez A."/>
        </authorList>
    </citation>
    <scope>NUCLEOTIDE SEQUENCE [LARGE SCALE GENOMIC DNA]</scope>
    <source>
        <strain evidence="1">HYR1</strain>
    </source>
</reference>